<protein>
    <submittedName>
        <fullName evidence="1">Uncharacterized protein</fullName>
    </submittedName>
</protein>
<sequence>MRHSTLLTEIRSNLDYHNNEGNKVAEIWLKIEENCYKKTGQHEEVKSTIHGQSNLFFPF</sequence>
<dbReference type="EMBL" id="HACG01024424">
    <property type="protein sequence ID" value="CEK71289.1"/>
    <property type="molecule type" value="Transcribed_RNA"/>
</dbReference>
<dbReference type="AlphaFoldDB" id="A0A0B6ZRJ9"/>
<gene>
    <name evidence="1" type="primary">ORF77692</name>
</gene>
<organism evidence="1">
    <name type="scientific">Arion vulgaris</name>
    <dbReference type="NCBI Taxonomy" id="1028688"/>
    <lineage>
        <taxon>Eukaryota</taxon>
        <taxon>Metazoa</taxon>
        <taxon>Spiralia</taxon>
        <taxon>Lophotrochozoa</taxon>
        <taxon>Mollusca</taxon>
        <taxon>Gastropoda</taxon>
        <taxon>Heterobranchia</taxon>
        <taxon>Euthyneura</taxon>
        <taxon>Panpulmonata</taxon>
        <taxon>Eupulmonata</taxon>
        <taxon>Stylommatophora</taxon>
        <taxon>Helicina</taxon>
        <taxon>Arionoidea</taxon>
        <taxon>Arionidae</taxon>
        <taxon>Arion</taxon>
    </lineage>
</organism>
<name>A0A0B6ZRJ9_9EUPU</name>
<reference evidence="1" key="1">
    <citation type="submission" date="2014-12" db="EMBL/GenBank/DDBJ databases">
        <title>Insight into the proteome of Arion vulgaris.</title>
        <authorList>
            <person name="Aradska J."/>
            <person name="Bulat T."/>
            <person name="Smidak R."/>
            <person name="Sarate P."/>
            <person name="Gangsoo J."/>
            <person name="Sialana F."/>
            <person name="Bilban M."/>
            <person name="Lubec G."/>
        </authorList>
    </citation>
    <scope>NUCLEOTIDE SEQUENCE</scope>
    <source>
        <tissue evidence="1">Skin</tissue>
    </source>
</reference>
<accession>A0A0B6ZRJ9</accession>
<proteinExistence type="predicted"/>
<evidence type="ECO:0000313" key="1">
    <source>
        <dbReference type="EMBL" id="CEK71289.1"/>
    </source>
</evidence>